<dbReference type="AlphaFoldDB" id="A0A1C6YX56"/>
<evidence type="ECO:0000313" key="1">
    <source>
        <dbReference type="EMBL" id="SCM51477.1"/>
    </source>
</evidence>
<dbReference type="EMBL" id="FMIQ01000014">
    <property type="protein sequence ID" value="SCM51477.1"/>
    <property type="molecule type" value="Genomic_DNA"/>
</dbReference>
<dbReference type="Pfam" id="PF05947">
    <property type="entry name" value="T6SS_TssF"/>
    <property type="match status" value="1"/>
</dbReference>
<organism evidence="1 2">
    <name type="scientific">Hafnia alvei</name>
    <dbReference type="NCBI Taxonomy" id="569"/>
    <lineage>
        <taxon>Bacteria</taxon>
        <taxon>Pseudomonadati</taxon>
        <taxon>Pseudomonadota</taxon>
        <taxon>Gammaproteobacteria</taxon>
        <taxon>Enterobacterales</taxon>
        <taxon>Hafniaceae</taxon>
        <taxon>Hafnia</taxon>
    </lineage>
</organism>
<accession>A0A1C6YX56</accession>
<protein>
    <submittedName>
        <fullName evidence="1">Type VI secretion protein, VC_A0110 family</fullName>
    </submittedName>
</protein>
<reference evidence="1 2" key="1">
    <citation type="submission" date="2016-09" db="EMBL/GenBank/DDBJ databases">
        <authorList>
            <person name="Capua I."/>
            <person name="De Benedictis P."/>
            <person name="Joannis T."/>
            <person name="Lombin L.H."/>
            <person name="Cattoli G."/>
        </authorList>
    </citation>
    <scope>NUCLEOTIDE SEQUENCE [LARGE SCALE GENOMIC DNA]</scope>
    <source>
        <strain evidence="1 2">GB001</strain>
    </source>
</reference>
<dbReference type="InterPro" id="IPR010272">
    <property type="entry name" value="T6SS_TssF"/>
</dbReference>
<dbReference type="PANTHER" id="PTHR35370">
    <property type="entry name" value="CYTOPLASMIC PROTEIN-RELATED-RELATED"/>
    <property type="match status" value="1"/>
</dbReference>
<evidence type="ECO:0000313" key="2">
    <source>
        <dbReference type="Proteomes" id="UP000094844"/>
    </source>
</evidence>
<proteinExistence type="predicted"/>
<name>A0A1C6YX56_HAFAL</name>
<dbReference type="Proteomes" id="UP000094844">
    <property type="component" value="Unassembled WGS sequence"/>
</dbReference>
<dbReference type="PANTHER" id="PTHR35370:SF1">
    <property type="entry name" value="TYPE VI SECRETION SYSTEM COMPONENT TSSF1"/>
    <property type="match status" value="1"/>
</dbReference>
<gene>
    <name evidence="1" type="ORF">BN1044_00939</name>
</gene>
<sequence>MAFEDKFRYEYSYLKELGRLIAKNRPALEPFLSENAIDQDVEKLLEGAAFLFAGLESKISDSFPEMTRDLLDSVWPESLYPFPSTTLIQFSAPKGLEGISIPADVEVYGDINGEECTFRTLSPLVLTPLTLEQVGQSDEQEGSVLALKFNWSGNVKKKNLHLSRLPVFIDESIACCDQLRFYLEQHVKRIELITSEYDSIKILPLNCVTTGANTATVCATGSSSKEPLQQAIEYFTLTKINNFFFLNEIDITVGKDIFFNINIIFDSILPVKLQSKSLLLHCSPAVNIFYRTNEPILCEVGKKYYINSEGKNNVIHSVLGITSKLSPSKIEGKVKSQYIKYNNIKSKYNYSVVDRTVRTIFWKIEVEHHSFAMKNHQVIFYNSFGEKVCIWGDKYFQLHLKCMNTKEILDSVDIGCLVYKSEHIPGEVVCRNVVLPSPSYYPLENDSLYLELISLLSFSFFHLKSNDEFKKILKILSFYSSNDFNLRSDALRKISGITKIETYSSDRLYLGHSRRGSCAKITLDNSLYLSMGEMYIFSLMINRLISYSVTAASFTQLDIYITGNDSCLWSFPISIGCHEEF</sequence>
<dbReference type="RefSeq" id="WP_072307757.1">
    <property type="nucleotide sequence ID" value="NZ_FMIQ01000014.1"/>
</dbReference>
<dbReference type="OrthoDB" id="9763676at2"/>